<evidence type="ECO:0000313" key="2">
    <source>
        <dbReference type="Proteomes" id="UP001189429"/>
    </source>
</evidence>
<gene>
    <name evidence="1" type="ORF">PCOR1329_LOCUS47741</name>
</gene>
<evidence type="ECO:0008006" key="3">
    <source>
        <dbReference type="Google" id="ProtNLM"/>
    </source>
</evidence>
<accession>A0ABN9UF51</accession>
<keyword evidence="2" id="KW-1185">Reference proteome</keyword>
<dbReference type="EMBL" id="CAUYUJ010015753">
    <property type="protein sequence ID" value="CAK0857753.1"/>
    <property type="molecule type" value="Genomic_DNA"/>
</dbReference>
<sequence length="123" mass="13645">MLFSAEVNMEAVPQSALQQICSGYGPLTCRETWHVEHHESRAAVEISNVPTNASVTVFIRVDITGRLDGSGCEVDSRLFAKPREPHAPLPLGLVEQLTEVHHRHSEAFRDVLMALAREEAFQA</sequence>
<proteinExistence type="predicted"/>
<name>A0ABN9UF51_9DINO</name>
<feature type="non-terminal residue" evidence="1">
    <location>
        <position position="123"/>
    </location>
</feature>
<dbReference type="Proteomes" id="UP001189429">
    <property type="component" value="Unassembled WGS sequence"/>
</dbReference>
<evidence type="ECO:0000313" key="1">
    <source>
        <dbReference type="EMBL" id="CAK0857753.1"/>
    </source>
</evidence>
<comment type="caution">
    <text evidence="1">The sequence shown here is derived from an EMBL/GenBank/DDBJ whole genome shotgun (WGS) entry which is preliminary data.</text>
</comment>
<reference evidence="1" key="1">
    <citation type="submission" date="2023-10" db="EMBL/GenBank/DDBJ databases">
        <authorList>
            <person name="Chen Y."/>
            <person name="Shah S."/>
            <person name="Dougan E. K."/>
            <person name="Thang M."/>
            <person name="Chan C."/>
        </authorList>
    </citation>
    <scope>NUCLEOTIDE SEQUENCE [LARGE SCALE GENOMIC DNA]</scope>
</reference>
<protein>
    <recommendedName>
        <fullName evidence="3">GSKIP domain-containing protein</fullName>
    </recommendedName>
</protein>
<organism evidence="1 2">
    <name type="scientific">Prorocentrum cordatum</name>
    <dbReference type="NCBI Taxonomy" id="2364126"/>
    <lineage>
        <taxon>Eukaryota</taxon>
        <taxon>Sar</taxon>
        <taxon>Alveolata</taxon>
        <taxon>Dinophyceae</taxon>
        <taxon>Prorocentrales</taxon>
        <taxon>Prorocentraceae</taxon>
        <taxon>Prorocentrum</taxon>
    </lineage>
</organism>